<dbReference type="InterPro" id="IPR027417">
    <property type="entry name" value="P-loop_NTPase"/>
</dbReference>
<dbReference type="Gene3D" id="3.40.50.300">
    <property type="entry name" value="P-loop containing nucleotide triphosphate hydrolases"/>
    <property type="match status" value="1"/>
</dbReference>
<keyword evidence="8" id="KW-1185">Reference proteome</keyword>
<dbReference type="SMART" id="SM00862">
    <property type="entry name" value="Trans_reg_C"/>
    <property type="match status" value="1"/>
</dbReference>
<dbReference type="PANTHER" id="PTHR35807:SF1">
    <property type="entry name" value="TRANSCRIPTIONAL REGULATOR REDD"/>
    <property type="match status" value="1"/>
</dbReference>
<dbReference type="InterPro" id="IPR016032">
    <property type="entry name" value="Sig_transdc_resp-reg_C-effctor"/>
</dbReference>
<evidence type="ECO:0000259" key="5">
    <source>
        <dbReference type="SMART" id="SM00862"/>
    </source>
</evidence>
<keyword evidence="3 7" id="KW-0238">DNA-binding</keyword>
<sequence length="1075" mass="116581">MVDFGILGLLEVRTPEGPVEISGRHHPRLLAILLDQANRVVPTERLIEGLWDDQPPATAVRQVQNIASALRRRLGTAGERLRKVGTGYRIDVETDELDVLRCERAESSALRHRAAGRLGEAERALHHALSEWRGPSLTGLSGKALEASARRLDDYRLTLTEERIDIGLRLGRHELLVNELRRLSLEHPHRQRFTELLMLALYRCGLGPEALRVYTDVCDRLAAELGVDPGRPLRDLHTAILREDPSLDVGTQGGTSTIAPLTLPAGTAAFAGRSGTLAVLEELADAPSVPLVVLTGAGGVGKTMLALHWGHRSADRFPGGRIYLDLRGFTPFGPTMEPTEAARLLLGSMGVEPRRIPVDPDALVSLYRSIIGDERRLLILDNARDATQIRPLLPNSSNVHTVVTSRRQLTGLAVSHGARIIEVGALNRNEALSLLGWQLGGQRLEAEPESVERILTACAGVPLALAIAAAKAMTQPGHPLSAIADELETSRLDALTGGDESVDLRAVFSWSYRFLEADTARMFRLLGTLPGPDFGIDSATHLHGGTREEAARALRQLTDAHMVEHGRPGRYRLHDLLGLYAAELVRTEEPDHERSAASARLLGWYLHTADACRSLLYPEFEYARLPIPRGSDEDLPRTEEEAARWMKAEWTNLVAAVEHAVEHGPPHYAWLLADALRGYVWLGMLGSDGLRISRAALAAATSAGDHLGQASAELGMACALIRCNRVGEAMEHGRAAADLARRTGWAAGEASAEGNLASGAFYAGRMREGIGHARAALNVNRTLGDRRAQCTNLHWLGILHSLVDKLDTGIEYFGQALTLAGEAGTESVKAVLLTHMAEIELFRGRLDLAGAHLDKAAELERDGLGFDRSGDIEGATARLWLAAGRTEEALAHAKGVVETRTDAADHRIRTSAMVTLAAAHDAAGGHGEAIAHYDRVLDATEHGSTMLHRVEAMVGKSRALYRRGDADRAEAQAVRALRAAREGDYRFLEGQALNQLAEIELQAGRLRSAVEKADRALSACRQTGHRPGEAVALSVISRVALAEGDAQTARRYRDEARALYTDMGAAIPEDLADQR</sequence>
<accession>A0A7Z0EMS8</accession>
<dbReference type="PANTHER" id="PTHR35807">
    <property type="entry name" value="TRANSCRIPTIONAL REGULATOR REDD-RELATED"/>
    <property type="match status" value="1"/>
</dbReference>
<dbReference type="EMBL" id="JACCFS010000001">
    <property type="protein sequence ID" value="NYJ34764.1"/>
    <property type="molecule type" value="Genomic_DNA"/>
</dbReference>
<comment type="similarity">
    <text evidence="1">Belongs to the AfsR/DnrI/RedD regulatory family.</text>
</comment>
<gene>
    <name evidence="7" type="ORF">HNR10_002645</name>
</gene>
<dbReference type="InterPro" id="IPR051677">
    <property type="entry name" value="AfsR-DnrI-RedD_regulator"/>
</dbReference>
<dbReference type="Pfam" id="PF00486">
    <property type="entry name" value="Trans_reg_C"/>
    <property type="match status" value="1"/>
</dbReference>
<dbReference type="GO" id="GO:0000160">
    <property type="term" value="P:phosphorelay signal transduction system"/>
    <property type="evidence" value="ECO:0007669"/>
    <property type="project" value="InterPro"/>
</dbReference>
<reference evidence="7 8" key="1">
    <citation type="submission" date="2020-07" db="EMBL/GenBank/DDBJ databases">
        <title>Sequencing the genomes of 1000 actinobacteria strains.</title>
        <authorList>
            <person name="Klenk H.-P."/>
        </authorList>
    </citation>
    <scope>NUCLEOTIDE SEQUENCE [LARGE SCALE GENOMIC DNA]</scope>
    <source>
        <strain evidence="7 8">DSM 44442</strain>
    </source>
</reference>
<evidence type="ECO:0000256" key="1">
    <source>
        <dbReference type="ARBA" id="ARBA00005820"/>
    </source>
</evidence>
<dbReference type="InterPro" id="IPR019734">
    <property type="entry name" value="TPR_rpt"/>
</dbReference>
<dbReference type="AlphaFoldDB" id="A0A7Z0EMS8"/>
<proteinExistence type="inferred from homology"/>
<dbReference type="InterPro" id="IPR001867">
    <property type="entry name" value="OmpR/PhoB-type_DNA-bd"/>
</dbReference>
<dbReference type="GO" id="GO:0003677">
    <property type="term" value="F:DNA binding"/>
    <property type="evidence" value="ECO:0007669"/>
    <property type="project" value="UniProtKB-KW"/>
</dbReference>
<keyword evidence="4" id="KW-0804">Transcription</keyword>
<dbReference type="RefSeq" id="WP_179823550.1">
    <property type="nucleotide sequence ID" value="NZ_JACCFS010000001.1"/>
</dbReference>
<organism evidence="7 8">
    <name type="scientific">Nocardiopsis aegyptia</name>
    <dbReference type="NCBI Taxonomy" id="220378"/>
    <lineage>
        <taxon>Bacteria</taxon>
        <taxon>Bacillati</taxon>
        <taxon>Actinomycetota</taxon>
        <taxon>Actinomycetes</taxon>
        <taxon>Streptosporangiales</taxon>
        <taxon>Nocardiopsidaceae</taxon>
        <taxon>Nocardiopsis</taxon>
    </lineage>
</organism>
<evidence type="ECO:0000313" key="8">
    <source>
        <dbReference type="Proteomes" id="UP000572051"/>
    </source>
</evidence>
<evidence type="ECO:0000256" key="4">
    <source>
        <dbReference type="ARBA" id="ARBA00023163"/>
    </source>
</evidence>
<evidence type="ECO:0000313" key="7">
    <source>
        <dbReference type="EMBL" id="NYJ34764.1"/>
    </source>
</evidence>
<dbReference type="Proteomes" id="UP000572051">
    <property type="component" value="Unassembled WGS sequence"/>
</dbReference>
<dbReference type="Pfam" id="PF13424">
    <property type="entry name" value="TPR_12"/>
    <property type="match status" value="1"/>
</dbReference>
<protein>
    <submittedName>
        <fullName evidence="7">DNA-binding SARP family transcriptional activator/tetratricopeptide (TPR) repeat protein</fullName>
    </submittedName>
</protein>
<dbReference type="Pfam" id="PF03704">
    <property type="entry name" value="BTAD"/>
    <property type="match status" value="1"/>
</dbReference>
<dbReference type="PRINTS" id="PR00364">
    <property type="entry name" value="DISEASERSIST"/>
</dbReference>
<dbReference type="InterPro" id="IPR011990">
    <property type="entry name" value="TPR-like_helical_dom_sf"/>
</dbReference>
<evidence type="ECO:0000256" key="2">
    <source>
        <dbReference type="ARBA" id="ARBA00023015"/>
    </source>
</evidence>
<feature type="domain" description="Bacterial transcriptional activator" evidence="6">
    <location>
        <begin position="97"/>
        <end position="241"/>
    </location>
</feature>
<dbReference type="SMART" id="SM00028">
    <property type="entry name" value="TPR"/>
    <property type="match status" value="5"/>
</dbReference>
<dbReference type="InterPro" id="IPR005158">
    <property type="entry name" value="BTAD"/>
</dbReference>
<dbReference type="CDD" id="cd15831">
    <property type="entry name" value="BTAD"/>
    <property type="match status" value="1"/>
</dbReference>
<comment type="caution">
    <text evidence="7">The sequence shown here is derived from an EMBL/GenBank/DDBJ whole genome shotgun (WGS) entry which is preliminary data.</text>
</comment>
<dbReference type="Gene3D" id="1.10.10.10">
    <property type="entry name" value="Winged helix-like DNA-binding domain superfamily/Winged helix DNA-binding domain"/>
    <property type="match status" value="1"/>
</dbReference>
<feature type="domain" description="OmpR/PhoB-type" evidence="5">
    <location>
        <begin position="16"/>
        <end position="90"/>
    </location>
</feature>
<dbReference type="SUPFAM" id="SSF46894">
    <property type="entry name" value="C-terminal effector domain of the bipartite response regulators"/>
    <property type="match status" value="1"/>
</dbReference>
<dbReference type="SMART" id="SM01043">
    <property type="entry name" value="BTAD"/>
    <property type="match status" value="1"/>
</dbReference>
<dbReference type="SUPFAM" id="SSF48452">
    <property type="entry name" value="TPR-like"/>
    <property type="match status" value="3"/>
</dbReference>
<name>A0A7Z0EMS8_9ACTN</name>
<evidence type="ECO:0000259" key="6">
    <source>
        <dbReference type="SMART" id="SM01043"/>
    </source>
</evidence>
<dbReference type="GO" id="GO:0006355">
    <property type="term" value="P:regulation of DNA-templated transcription"/>
    <property type="evidence" value="ECO:0007669"/>
    <property type="project" value="InterPro"/>
</dbReference>
<dbReference type="SUPFAM" id="SSF52540">
    <property type="entry name" value="P-loop containing nucleoside triphosphate hydrolases"/>
    <property type="match status" value="1"/>
</dbReference>
<dbReference type="InterPro" id="IPR036388">
    <property type="entry name" value="WH-like_DNA-bd_sf"/>
</dbReference>
<evidence type="ECO:0000256" key="3">
    <source>
        <dbReference type="ARBA" id="ARBA00023125"/>
    </source>
</evidence>
<keyword evidence="2" id="KW-0805">Transcription regulation</keyword>
<dbReference type="Gene3D" id="1.25.40.10">
    <property type="entry name" value="Tetratricopeptide repeat domain"/>
    <property type="match status" value="3"/>
</dbReference>